<comment type="caution">
    <text evidence="2">The sequence shown here is derived from an EMBL/GenBank/DDBJ whole genome shotgun (WGS) entry which is preliminary data.</text>
</comment>
<sequence length="378" mass="43228">MADDDDVPLLDDDDDEQLITSDGREPNVEAVFVVTFDVKSGNIIEFQMPEKEQMELKGVEYKVLPSGSHRINQDFVYFRHGNKYGLACIARADITNDDDGSALSVVDQSQRGMCIKSVGIITSSITHIQSYIPFLQTEAKLYLNQTSVNYDRLKGLLFRDVQSIPISLSIYDTLFTEFIQHFGPSIFPLSRLILLGKRILLYSCSPIGPTCNAVYFLHILNQSVNPLFFITITDLLVLINEPSYIGCTTEKIFQEKTNIYDVFVNCDDQIVFHTNDSILQSIIKITRNDRNRLKKTMTLNSFINIGNRLSRLLDRLSKSNTNQQMSKDDFHSINLHQRYDRLFINEYIRIHHIPNVTISNPESILFPISPCCHCPRSN</sequence>
<keyword evidence="5" id="KW-1185">Reference proteome</keyword>
<dbReference type="InterPro" id="IPR018626">
    <property type="entry name" value="LCHN/Anr2"/>
</dbReference>
<evidence type="ECO:0000256" key="1">
    <source>
        <dbReference type="SAM" id="MobiDB-lite"/>
    </source>
</evidence>
<dbReference type="EMBL" id="CAJNOM010000142">
    <property type="protein sequence ID" value="CAF1129675.1"/>
    <property type="molecule type" value="Genomic_DNA"/>
</dbReference>
<dbReference type="Proteomes" id="UP000663832">
    <property type="component" value="Unassembled WGS sequence"/>
</dbReference>
<name>A0A813ZI21_9BILA</name>
<evidence type="ECO:0000313" key="5">
    <source>
        <dbReference type="Proteomes" id="UP000663832"/>
    </source>
</evidence>
<protein>
    <recommendedName>
        <fullName evidence="7">UDENN domain-containing protein</fullName>
    </recommendedName>
</protein>
<gene>
    <name evidence="3" type="ORF">BJG266_LOCUS17071</name>
    <name evidence="2" type="ORF">JYZ213_LOCUS10438</name>
    <name evidence="4" type="ORF">QVE165_LOCUS21867</name>
</gene>
<dbReference type="EMBL" id="CAJNOG010000076">
    <property type="protein sequence ID" value="CAF0898835.1"/>
    <property type="molecule type" value="Genomic_DNA"/>
</dbReference>
<dbReference type="PANTHER" id="PTHR28153">
    <property type="entry name" value="PROTEIN, PUTATIVE-RELATED"/>
    <property type="match status" value="1"/>
</dbReference>
<dbReference type="EMBL" id="CAJNOI010000081">
    <property type="protein sequence ID" value="CAF1022418.1"/>
    <property type="molecule type" value="Genomic_DNA"/>
</dbReference>
<evidence type="ECO:0000313" key="6">
    <source>
        <dbReference type="Proteomes" id="UP000663845"/>
    </source>
</evidence>
<accession>A0A813ZI21</accession>
<dbReference type="PANTHER" id="PTHR28153:SF1">
    <property type="entry name" value="DUF4484 DOMAIN-CONTAINING PROTEIN"/>
    <property type="match status" value="1"/>
</dbReference>
<proteinExistence type="predicted"/>
<reference evidence="2" key="1">
    <citation type="submission" date="2021-02" db="EMBL/GenBank/DDBJ databases">
        <authorList>
            <person name="Nowell W R."/>
        </authorList>
    </citation>
    <scope>NUCLEOTIDE SEQUENCE</scope>
</reference>
<evidence type="ECO:0000313" key="3">
    <source>
        <dbReference type="EMBL" id="CAF1022418.1"/>
    </source>
</evidence>
<evidence type="ECO:0008006" key="7">
    <source>
        <dbReference type="Google" id="ProtNLM"/>
    </source>
</evidence>
<dbReference type="GO" id="GO:0005811">
    <property type="term" value="C:lipid droplet"/>
    <property type="evidence" value="ECO:0007669"/>
    <property type="project" value="TreeGrafter"/>
</dbReference>
<dbReference type="Proteomes" id="UP000663877">
    <property type="component" value="Unassembled WGS sequence"/>
</dbReference>
<dbReference type="Proteomes" id="UP000663845">
    <property type="component" value="Unassembled WGS sequence"/>
</dbReference>
<evidence type="ECO:0000313" key="4">
    <source>
        <dbReference type="EMBL" id="CAF1129675.1"/>
    </source>
</evidence>
<feature type="region of interest" description="Disordered" evidence="1">
    <location>
        <begin position="1"/>
        <end position="22"/>
    </location>
</feature>
<feature type="compositionally biased region" description="Acidic residues" evidence="1">
    <location>
        <begin position="1"/>
        <end position="17"/>
    </location>
</feature>
<dbReference type="OrthoDB" id="2152680at2759"/>
<dbReference type="InterPro" id="IPR053056">
    <property type="entry name" value="Lipid_Metab_Assoc_Protein"/>
</dbReference>
<dbReference type="AlphaFoldDB" id="A0A813ZI21"/>
<evidence type="ECO:0000313" key="2">
    <source>
        <dbReference type="EMBL" id="CAF0898835.1"/>
    </source>
</evidence>
<organism evidence="2 6">
    <name type="scientific">Adineta steineri</name>
    <dbReference type="NCBI Taxonomy" id="433720"/>
    <lineage>
        <taxon>Eukaryota</taxon>
        <taxon>Metazoa</taxon>
        <taxon>Spiralia</taxon>
        <taxon>Gnathifera</taxon>
        <taxon>Rotifera</taxon>
        <taxon>Eurotatoria</taxon>
        <taxon>Bdelloidea</taxon>
        <taxon>Adinetida</taxon>
        <taxon>Adinetidae</taxon>
        <taxon>Adineta</taxon>
    </lineage>
</organism>
<dbReference type="Pfam" id="PF09804">
    <property type="entry name" value="DENND11"/>
    <property type="match status" value="2"/>
</dbReference>